<evidence type="ECO:0000313" key="13">
    <source>
        <dbReference type="Proteomes" id="UP000002008"/>
    </source>
</evidence>
<feature type="transmembrane region" description="Helical" evidence="9">
    <location>
        <begin position="177"/>
        <end position="199"/>
    </location>
</feature>
<evidence type="ECO:0000256" key="7">
    <source>
        <dbReference type="ARBA" id="ARBA00022989"/>
    </source>
</evidence>
<keyword evidence="6 9" id="KW-0812">Transmembrane</keyword>
<dbReference type="Proteomes" id="UP000002008">
    <property type="component" value="Chromosome"/>
</dbReference>
<dbReference type="AlphaFoldDB" id="A9WF03"/>
<dbReference type="RefSeq" id="WP_012257972.1">
    <property type="nucleotide sequence ID" value="NC_010175.1"/>
</dbReference>
<dbReference type="STRING" id="324602.Caur_2106"/>
<feature type="transmembrane region" description="Helical" evidence="9">
    <location>
        <begin position="145"/>
        <end position="171"/>
    </location>
</feature>
<dbReference type="PATRIC" id="fig|324602.8.peg.2388"/>
<dbReference type="InParanoid" id="A9WF03"/>
<evidence type="ECO:0000259" key="11">
    <source>
        <dbReference type="PROSITE" id="PS51012"/>
    </source>
</evidence>
<dbReference type="PROSITE" id="PS51012">
    <property type="entry name" value="ABC_TM2"/>
    <property type="match status" value="1"/>
</dbReference>
<dbReference type="InterPro" id="IPR013525">
    <property type="entry name" value="ABC2_TM"/>
</dbReference>
<keyword evidence="8 9" id="KW-0472">Membrane</keyword>
<dbReference type="GO" id="GO:0015920">
    <property type="term" value="P:lipopolysaccharide transport"/>
    <property type="evidence" value="ECO:0000318"/>
    <property type="project" value="GO_Central"/>
</dbReference>
<evidence type="ECO:0000256" key="4">
    <source>
        <dbReference type="ARBA" id="ARBA00022475"/>
    </source>
</evidence>
<evidence type="ECO:0000256" key="3">
    <source>
        <dbReference type="ARBA" id="ARBA00022448"/>
    </source>
</evidence>
<dbReference type="PANTHER" id="PTHR30413">
    <property type="entry name" value="INNER MEMBRANE TRANSPORT PERMEASE"/>
    <property type="match status" value="1"/>
</dbReference>
<reference evidence="13" key="1">
    <citation type="journal article" date="2011" name="BMC Genomics">
        <title>Complete genome sequence of the filamentous anoxygenic phototrophic bacterium Chloroflexus aurantiacus.</title>
        <authorList>
            <person name="Tang K.H."/>
            <person name="Barry K."/>
            <person name="Chertkov O."/>
            <person name="Dalin E."/>
            <person name="Han C.S."/>
            <person name="Hauser L.J."/>
            <person name="Honchak B.M."/>
            <person name="Karbach L.E."/>
            <person name="Land M.L."/>
            <person name="Lapidus A."/>
            <person name="Larimer F.W."/>
            <person name="Mikhailova N."/>
            <person name="Pitluck S."/>
            <person name="Pierson B.K."/>
            <person name="Blankenship R.E."/>
        </authorList>
    </citation>
    <scope>NUCLEOTIDE SEQUENCE [LARGE SCALE GENOMIC DNA]</scope>
    <source>
        <strain evidence="13">ATCC 29366 / DSM 635 / J-10-fl</strain>
    </source>
</reference>
<evidence type="ECO:0000313" key="12">
    <source>
        <dbReference type="EMBL" id="ABY35318.1"/>
    </source>
</evidence>
<dbReference type="EnsemblBacteria" id="ABY35318">
    <property type="protein sequence ID" value="ABY35318"/>
    <property type="gene ID" value="Caur_2106"/>
</dbReference>
<name>A9WF03_CHLAA</name>
<evidence type="ECO:0000256" key="5">
    <source>
        <dbReference type="ARBA" id="ARBA00022519"/>
    </source>
</evidence>
<evidence type="ECO:0000256" key="6">
    <source>
        <dbReference type="ARBA" id="ARBA00022692"/>
    </source>
</evidence>
<evidence type="ECO:0000256" key="10">
    <source>
        <dbReference type="SAM" id="MobiDB-lite"/>
    </source>
</evidence>
<organism evidence="12 13">
    <name type="scientific">Chloroflexus aurantiacus (strain ATCC 29366 / DSM 635 / J-10-fl)</name>
    <dbReference type="NCBI Taxonomy" id="324602"/>
    <lineage>
        <taxon>Bacteria</taxon>
        <taxon>Bacillati</taxon>
        <taxon>Chloroflexota</taxon>
        <taxon>Chloroflexia</taxon>
        <taxon>Chloroflexales</taxon>
        <taxon>Chloroflexineae</taxon>
        <taxon>Chloroflexaceae</taxon>
        <taxon>Chloroflexus</taxon>
    </lineage>
</organism>
<gene>
    <name evidence="12" type="ordered locus">Caur_2106</name>
</gene>
<comment type="similarity">
    <text evidence="2 9">Belongs to the ABC-2 integral membrane protein family.</text>
</comment>
<sequence>MAILEPSSTSAVNPSTAHSSAEDVQAPTIIEPRKGWWHFNWRDLWAYRELLFFLVWRDVKVRYKQTLLGASWAIIQPTLQLVVFTIIFGRLAGVNTNGIPYPLFNLAGLLPWQFFANTVGQAANSLVGSASIVRKVYFPRLAIPTASVLAGVVDFGLSFLILLALMVWYRWPPTPAMFLLPLFLLLAMFTAMGVGFWLSAINARYRDVRHATPFLIQLWLFATPVVYPSNLVEGYWQFLYALNPMVSVVEGFRWALLGTQPPGLLMLISVMMAVTIFSSGLFYFQAVERKFADII</sequence>
<feature type="transmembrane region" description="Helical" evidence="9">
    <location>
        <begin position="211"/>
        <end position="229"/>
    </location>
</feature>
<dbReference type="eggNOG" id="COG1682">
    <property type="taxonomic scope" value="Bacteria"/>
</dbReference>
<protein>
    <recommendedName>
        <fullName evidence="9">Transport permease protein</fullName>
    </recommendedName>
</protein>
<dbReference type="GO" id="GO:0140359">
    <property type="term" value="F:ABC-type transporter activity"/>
    <property type="evidence" value="ECO:0007669"/>
    <property type="project" value="InterPro"/>
</dbReference>
<feature type="transmembrane region" description="Helical" evidence="9">
    <location>
        <begin position="112"/>
        <end position="133"/>
    </location>
</feature>
<dbReference type="PANTHER" id="PTHR30413:SF8">
    <property type="entry name" value="TRANSPORT PERMEASE PROTEIN"/>
    <property type="match status" value="1"/>
</dbReference>
<dbReference type="EMBL" id="CP000909">
    <property type="protein sequence ID" value="ABY35318.1"/>
    <property type="molecule type" value="Genomic_DNA"/>
</dbReference>
<keyword evidence="13" id="KW-1185">Reference proteome</keyword>
<feature type="transmembrane region" description="Helical" evidence="9">
    <location>
        <begin position="67"/>
        <end position="92"/>
    </location>
</feature>
<evidence type="ECO:0000256" key="8">
    <source>
        <dbReference type="ARBA" id="ARBA00023136"/>
    </source>
</evidence>
<accession>A9WF03</accession>
<keyword evidence="7 9" id="KW-1133">Transmembrane helix</keyword>
<comment type="subcellular location">
    <subcellularLocation>
        <location evidence="1">Cell inner membrane</location>
        <topology evidence="1">Multi-pass membrane protein</topology>
    </subcellularLocation>
    <subcellularLocation>
        <location evidence="9">Cell membrane</location>
        <topology evidence="9">Multi-pass membrane protein</topology>
    </subcellularLocation>
</comment>
<dbReference type="GO" id="GO:0005886">
    <property type="term" value="C:plasma membrane"/>
    <property type="evidence" value="ECO:0007669"/>
    <property type="project" value="UniProtKB-SubCell"/>
</dbReference>
<dbReference type="FunCoup" id="A9WF03">
    <property type="interactions" value="231"/>
</dbReference>
<evidence type="ECO:0000256" key="1">
    <source>
        <dbReference type="ARBA" id="ARBA00004429"/>
    </source>
</evidence>
<dbReference type="InterPro" id="IPR047817">
    <property type="entry name" value="ABC2_TM_bact-type"/>
</dbReference>
<dbReference type="Pfam" id="PF01061">
    <property type="entry name" value="ABC2_membrane"/>
    <property type="match status" value="1"/>
</dbReference>
<keyword evidence="5" id="KW-0997">Cell inner membrane</keyword>
<keyword evidence="3 9" id="KW-0813">Transport</keyword>
<evidence type="ECO:0000256" key="9">
    <source>
        <dbReference type="RuleBase" id="RU361157"/>
    </source>
</evidence>
<feature type="domain" description="ABC transmembrane type-2" evidence="11">
    <location>
        <begin position="68"/>
        <end position="287"/>
    </location>
</feature>
<keyword evidence="4 9" id="KW-1003">Cell membrane</keyword>
<proteinExistence type="inferred from homology"/>
<evidence type="ECO:0000256" key="2">
    <source>
        <dbReference type="ARBA" id="ARBA00007783"/>
    </source>
</evidence>
<feature type="compositionally biased region" description="Polar residues" evidence="10">
    <location>
        <begin position="1"/>
        <end position="19"/>
    </location>
</feature>
<dbReference type="HOGENOM" id="CLU_060703_3_0_0"/>
<dbReference type="KEGG" id="cau:Caur_2106"/>
<feature type="transmembrane region" description="Helical" evidence="9">
    <location>
        <begin position="263"/>
        <end position="284"/>
    </location>
</feature>
<feature type="region of interest" description="Disordered" evidence="10">
    <location>
        <begin position="1"/>
        <end position="20"/>
    </location>
</feature>